<feature type="transmembrane region" description="Helical" evidence="10">
    <location>
        <begin position="130"/>
        <end position="154"/>
    </location>
</feature>
<keyword evidence="7 10" id="KW-1133">Transmembrane helix</keyword>
<feature type="transmembrane region" description="Helical" evidence="10">
    <location>
        <begin position="20"/>
        <end position="39"/>
    </location>
</feature>
<keyword evidence="5 10" id="KW-0812">Transmembrane</keyword>
<feature type="transmembrane region" description="Helical" evidence="10">
    <location>
        <begin position="161"/>
        <end position="179"/>
    </location>
</feature>
<evidence type="ECO:0000256" key="1">
    <source>
        <dbReference type="ARBA" id="ARBA00004651"/>
    </source>
</evidence>
<dbReference type="NCBIfam" id="TIGR00933">
    <property type="entry name" value="2a38"/>
    <property type="match status" value="1"/>
</dbReference>
<organism evidence="11 12">
    <name type="scientific">Brotonthovivens ammoniilytica</name>
    <dbReference type="NCBI Taxonomy" id="2981725"/>
    <lineage>
        <taxon>Bacteria</taxon>
        <taxon>Bacillati</taxon>
        <taxon>Bacillota</taxon>
        <taxon>Clostridia</taxon>
        <taxon>Lachnospirales</taxon>
        <taxon>Lachnospiraceae</taxon>
        <taxon>Brotonthovivens</taxon>
    </lineage>
</organism>
<dbReference type="PANTHER" id="PTHR32024">
    <property type="entry name" value="TRK SYSTEM POTASSIUM UPTAKE PROTEIN TRKG-RELATED"/>
    <property type="match status" value="1"/>
</dbReference>
<evidence type="ECO:0000256" key="8">
    <source>
        <dbReference type="ARBA" id="ARBA00023065"/>
    </source>
</evidence>
<evidence type="ECO:0000256" key="6">
    <source>
        <dbReference type="ARBA" id="ARBA00022958"/>
    </source>
</evidence>
<reference evidence="11 12" key="1">
    <citation type="journal article" date="2021" name="ISME Commun">
        <title>Automated analysis of genomic sequences facilitates high-throughput and comprehensive description of bacteria.</title>
        <authorList>
            <person name="Hitch T.C.A."/>
        </authorList>
    </citation>
    <scope>NUCLEOTIDE SEQUENCE [LARGE SCALE GENOMIC DNA]</scope>
    <source>
        <strain evidence="11 12">Sanger_109</strain>
    </source>
</reference>
<dbReference type="RefSeq" id="WP_158425084.1">
    <property type="nucleotide sequence ID" value="NZ_JAOQJQ010000003.1"/>
</dbReference>
<evidence type="ECO:0000256" key="3">
    <source>
        <dbReference type="ARBA" id="ARBA00022475"/>
    </source>
</evidence>
<evidence type="ECO:0000256" key="10">
    <source>
        <dbReference type="SAM" id="Phobius"/>
    </source>
</evidence>
<feature type="transmembrane region" description="Helical" evidence="10">
    <location>
        <begin position="300"/>
        <end position="331"/>
    </location>
</feature>
<dbReference type="InterPro" id="IPR004772">
    <property type="entry name" value="TrkH"/>
</dbReference>
<feature type="transmembrane region" description="Helical" evidence="10">
    <location>
        <begin position="412"/>
        <end position="432"/>
    </location>
</feature>
<keyword evidence="4" id="KW-0633">Potassium transport</keyword>
<feature type="transmembrane region" description="Helical" evidence="10">
    <location>
        <begin position="231"/>
        <end position="254"/>
    </location>
</feature>
<evidence type="ECO:0000256" key="5">
    <source>
        <dbReference type="ARBA" id="ARBA00022692"/>
    </source>
</evidence>
<keyword evidence="3" id="KW-1003">Cell membrane</keyword>
<evidence type="ECO:0000256" key="4">
    <source>
        <dbReference type="ARBA" id="ARBA00022538"/>
    </source>
</evidence>
<evidence type="ECO:0000256" key="7">
    <source>
        <dbReference type="ARBA" id="ARBA00022989"/>
    </source>
</evidence>
<keyword evidence="12" id="KW-1185">Reference proteome</keyword>
<keyword evidence="6" id="KW-0630">Potassium</keyword>
<feature type="transmembrane region" description="Helical" evidence="10">
    <location>
        <begin position="352"/>
        <end position="374"/>
    </location>
</feature>
<keyword evidence="8" id="KW-0406">Ion transport</keyword>
<evidence type="ECO:0000313" key="11">
    <source>
        <dbReference type="EMBL" id="MCU6762374.1"/>
    </source>
</evidence>
<sequence length="451" mass="48711">MANTFQRRFPRRLSQMQTIAIGFFIIILIGALLLMLPFASKTGEVTPFGTTIFTATSATCVTGLILVDTFTHWSMFGQIVILCLIQIGGLGFITFGFGISILLKRKISIRQRGMLKESVSVVDMGGIVKLAMIILKGTILFEGIGAVILSACFIPKMGVGTGIYYGIFHSVSAFCNAGFDLMGRFTPFSSLTGFYDNGVVIITIGLLILIGGIGFFVWNDIYTHKLHVRRYALHTKIVLIGTLILTAGGAVLFYCLENQHLFADMTTSGKVLSSFFCAVTPRTAGFNSIDSSALTESSKLLTIALMFIGGAPGSTAGGIKITTIVVLLLYLRSTLTRTESINIFKRRLENGAVTKASAVFCVNLFSVLAASFLICTIQNLDITDILFEVVSAISTVGMSLGITSDLTLAPKIILIFLMYIGRLGSLSFALSFTDKKKLSHISQPQEHISIG</sequence>
<comment type="caution">
    <text evidence="11">The sequence shown here is derived from an EMBL/GenBank/DDBJ whole genome shotgun (WGS) entry which is preliminary data.</text>
</comment>
<dbReference type="EMBL" id="JAOQJQ010000003">
    <property type="protein sequence ID" value="MCU6762374.1"/>
    <property type="molecule type" value="Genomic_DNA"/>
</dbReference>
<feature type="transmembrane region" description="Helical" evidence="10">
    <location>
        <begin position="199"/>
        <end position="219"/>
    </location>
</feature>
<name>A0ABT2TLG2_9FIRM</name>
<proteinExistence type="predicted"/>
<protein>
    <submittedName>
        <fullName evidence="11">TrkH family potassium uptake protein</fullName>
    </submittedName>
</protein>
<feature type="transmembrane region" description="Helical" evidence="10">
    <location>
        <begin position="45"/>
        <end position="67"/>
    </location>
</feature>
<keyword evidence="9 10" id="KW-0472">Membrane</keyword>
<dbReference type="PANTHER" id="PTHR32024:SF1">
    <property type="entry name" value="KTR SYSTEM POTASSIUM UPTAKE PROTEIN B"/>
    <property type="match status" value="1"/>
</dbReference>
<evidence type="ECO:0000313" key="12">
    <source>
        <dbReference type="Proteomes" id="UP001652442"/>
    </source>
</evidence>
<dbReference type="Proteomes" id="UP001652442">
    <property type="component" value="Unassembled WGS sequence"/>
</dbReference>
<dbReference type="Pfam" id="PF02386">
    <property type="entry name" value="TrkH"/>
    <property type="match status" value="1"/>
</dbReference>
<gene>
    <name evidence="11" type="ORF">OCV88_08520</name>
</gene>
<keyword evidence="2" id="KW-0813">Transport</keyword>
<dbReference type="InterPro" id="IPR003445">
    <property type="entry name" value="Cat_transpt"/>
</dbReference>
<evidence type="ECO:0000256" key="9">
    <source>
        <dbReference type="ARBA" id="ARBA00023136"/>
    </source>
</evidence>
<comment type="subcellular location">
    <subcellularLocation>
        <location evidence="1">Cell membrane</location>
        <topology evidence="1">Multi-pass membrane protein</topology>
    </subcellularLocation>
</comment>
<evidence type="ECO:0000256" key="2">
    <source>
        <dbReference type="ARBA" id="ARBA00022448"/>
    </source>
</evidence>
<feature type="transmembrane region" description="Helical" evidence="10">
    <location>
        <begin position="79"/>
        <end position="103"/>
    </location>
</feature>
<accession>A0ABT2TLG2</accession>